<feature type="region of interest" description="Disordered" evidence="1">
    <location>
        <begin position="417"/>
        <end position="438"/>
    </location>
</feature>
<dbReference type="GO" id="GO:0003676">
    <property type="term" value="F:nucleic acid binding"/>
    <property type="evidence" value="ECO:0007669"/>
    <property type="project" value="InterPro"/>
</dbReference>
<dbReference type="AlphaFoldDB" id="A0A6S7HQX0"/>
<dbReference type="SUPFAM" id="SSF56672">
    <property type="entry name" value="DNA/RNA polymerases"/>
    <property type="match status" value="1"/>
</dbReference>
<dbReference type="InterPro" id="IPR036397">
    <property type="entry name" value="RNaseH_sf"/>
</dbReference>
<evidence type="ECO:0000256" key="1">
    <source>
        <dbReference type="SAM" id="MobiDB-lite"/>
    </source>
</evidence>
<feature type="compositionally biased region" description="Acidic residues" evidence="1">
    <location>
        <begin position="804"/>
        <end position="826"/>
    </location>
</feature>
<feature type="region of interest" description="Disordered" evidence="1">
    <location>
        <begin position="547"/>
        <end position="585"/>
    </location>
</feature>
<proteinExistence type="predicted"/>
<accession>A0A6S7HQX0</accession>
<comment type="caution">
    <text evidence="2">The sequence shown here is derived from an EMBL/GenBank/DDBJ whole genome shotgun (WGS) entry which is preliminary data.</text>
</comment>
<dbReference type="Proteomes" id="UP001152795">
    <property type="component" value="Unassembled WGS sequence"/>
</dbReference>
<dbReference type="GO" id="GO:0004523">
    <property type="term" value="F:RNA-DNA hybrid ribonuclease activity"/>
    <property type="evidence" value="ECO:0007669"/>
    <property type="project" value="InterPro"/>
</dbReference>
<name>A0A6S7HQX0_PARCT</name>
<dbReference type="Pfam" id="PF13456">
    <property type="entry name" value="RVT_3"/>
    <property type="match status" value="1"/>
</dbReference>
<dbReference type="SMART" id="SM01114">
    <property type="entry name" value="CXC"/>
    <property type="match status" value="1"/>
</dbReference>
<organism evidence="2 3">
    <name type="scientific">Paramuricea clavata</name>
    <name type="common">Red gorgonian</name>
    <name type="synonym">Violescent sea-whip</name>
    <dbReference type="NCBI Taxonomy" id="317549"/>
    <lineage>
        <taxon>Eukaryota</taxon>
        <taxon>Metazoa</taxon>
        <taxon>Cnidaria</taxon>
        <taxon>Anthozoa</taxon>
        <taxon>Octocorallia</taxon>
        <taxon>Malacalcyonacea</taxon>
        <taxon>Plexauridae</taxon>
        <taxon>Paramuricea</taxon>
    </lineage>
</organism>
<reference evidence="2" key="1">
    <citation type="submission" date="2020-04" db="EMBL/GenBank/DDBJ databases">
        <authorList>
            <person name="Alioto T."/>
            <person name="Alioto T."/>
            <person name="Gomez Garrido J."/>
        </authorList>
    </citation>
    <scope>NUCLEOTIDE SEQUENCE</scope>
    <source>
        <strain evidence="2">A484AB</strain>
    </source>
</reference>
<keyword evidence="3" id="KW-1185">Reference proteome</keyword>
<evidence type="ECO:0000313" key="3">
    <source>
        <dbReference type="Proteomes" id="UP001152795"/>
    </source>
</evidence>
<sequence length="826" mass="94485">MSHASFIYLDDGISGHKCRIDASAASIIQKKDLSCSGLKTNEEKCHWEPMQIGEWLGMIINTINFEFEIPPRKIEKVKKNIQYILSSNHVSYRELAKIAGFINSLYLAVGPPELRFWLDNLRYLNGYNIRPKVSLEPLAIHTDASSVGYGGYFASLRDVNIHGHWSTEQSGKSSTFRELLAILLVLKTSVQRLQHKKVKIFSDSQSACRIVQVGSRILELQNIAVDIFNICFINDIMIETQWIPRAENRIADVLSKTIDLDDWKLNPELFVMLHRAWGPITIDRFATSYNTQLPRFNLRFWCPETEAVDAFTQNWSNETNWVCSPVALIIPVIRHMSVCKAKGTLIVPRWPSAIFWPAIKTKPGKFAPFVKDSLVLPKIAQMCIPGEGQLIAYQKKPSVFTGTPSFDLLALQSHGGWKSGTRKRKVDKHASPQDEENKHEVNNYKYRKSFESFCVFVQHELIENKNIYYMTRLKNEFVTKVKDIENEDASNFKTCCLRKRLEERFPQLVFHKPNRGFAREIVYAEKSNYSYVAERALGAVDESDLEMTDDEDKDFQDDSVQRKESRKKITSENQKREAQELRISKSQRSLKVPESDVVQFSIGVKKTPKFNDEGGDVASRELALKLDLAYMFWLSYLPVIDASPTEYSTIKTILERSQAIADKLQLRYATLVFDKAVYAKVQHVRWKSELFYNRFVVRLGEFHAIMSFLSAISKIFVDVGLKDIRLKGTGNGWRLSNGQLEIVWMTRPSAPDSLREYVDCKCKTGCGTQRCSCLKAGLKCTECCRCANCQNKHDETTNAKEISDGELSDADSSDSVCESDYELFEE</sequence>
<feature type="region of interest" description="Disordered" evidence="1">
    <location>
        <begin position="800"/>
        <end position="826"/>
    </location>
</feature>
<feature type="compositionally biased region" description="Basic and acidic residues" evidence="1">
    <location>
        <begin position="428"/>
        <end position="438"/>
    </location>
</feature>
<dbReference type="InterPro" id="IPR002156">
    <property type="entry name" value="RNaseH_domain"/>
</dbReference>
<gene>
    <name evidence="2" type="ORF">PACLA_8A061424</name>
</gene>
<dbReference type="PANTHER" id="PTHR33050:SF7">
    <property type="entry name" value="RIBONUCLEASE H"/>
    <property type="match status" value="1"/>
</dbReference>
<dbReference type="InterPro" id="IPR033467">
    <property type="entry name" value="Tesmin/TSO1-like_CXC"/>
</dbReference>
<feature type="compositionally biased region" description="Acidic residues" evidence="1">
    <location>
        <begin position="547"/>
        <end position="557"/>
    </location>
</feature>
<dbReference type="InterPro" id="IPR052055">
    <property type="entry name" value="Hepadnavirus_pol/RT"/>
</dbReference>
<dbReference type="Gene3D" id="3.30.420.10">
    <property type="entry name" value="Ribonuclease H-like superfamily/Ribonuclease H"/>
    <property type="match status" value="1"/>
</dbReference>
<dbReference type="GO" id="GO:0006259">
    <property type="term" value="P:DNA metabolic process"/>
    <property type="evidence" value="ECO:0007669"/>
    <property type="project" value="UniProtKB-ARBA"/>
</dbReference>
<protein>
    <submittedName>
        <fullName evidence="2">Integrase recombinase xerD-like</fullName>
    </submittedName>
</protein>
<dbReference type="EMBL" id="CACRXK020005550">
    <property type="protein sequence ID" value="CAB4006597.1"/>
    <property type="molecule type" value="Genomic_DNA"/>
</dbReference>
<dbReference type="CDD" id="cd09275">
    <property type="entry name" value="RNase_HI_RT_DIRS1"/>
    <property type="match status" value="1"/>
</dbReference>
<dbReference type="OrthoDB" id="5949962at2759"/>
<feature type="compositionally biased region" description="Basic and acidic residues" evidence="1">
    <location>
        <begin position="559"/>
        <end position="583"/>
    </location>
</feature>
<dbReference type="PANTHER" id="PTHR33050">
    <property type="entry name" value="REVERSE TRANSCRIPTASE DOMAIN-CONTAINING PROTEIN"/>
    <property type="match status" value="1"/>
</dbReference>
<dbReference type="InterPro" id="IPR043502">
    <property type="entry name" value="DNA/RNA_pol_sf"/>
</dbReference>
<evidence type="ECO:0000313" key="2">
    <source>
        <dbReference type="EMBL" id="CAB4006597.1"/>
    </source>
</evidence>